<dbReference type="InterPro" id="IPR036052">
    <property type="entry name" value="TrpB-like_PALP_sf"/>
</dbReference>
<comment type="similarity">
    <text evidence="2">Belongs to the cysteine synthase/cystathionine beta-synthase family.</text>
</comment>
<evidence type="ECO:0000259" key="7">
    <source>
        <dbReference type="Pfam" id="PF00291"/>
    </source>
</evidence>
<dbReference type="AlphaFoldDB" id="A0A1G7BM24"/>
<dbReference type="SUPFAM" id="SSF53686">
    <property type="entry name" value="Tryptophan synthase beta subunit-like PLP-dependent enzymes"/>
    <property type="match status" value="1"/>
</dbReference>
<dbReference type="InterPro" id="IPR050214">
    <property type="entry name" value="Cys_Synth/Cystath_Beta-Synth"/>
</dbReference>
<dbReference type="InterPro" id="IPR001216">
    <property type="entry name" value="P-phosphate_BS"/>
</dbReference>
<organism evidence="8 9">
    <name type="scientific">Salipiger thiooxidans</name>
    <dbReference type="NCBI Taxonomy" id="282683"/>
    <lineage>
        <taxon>Bacteria</taxon>
        <taxon>Pseudomonadati</taxon>
        <taxon>Pseudomonadota</taxon>
        <taxon>Alphaproteobacteria</taxon>
        <taxon>Rhodobacterales</taxon>
        <taxon>Roseobacteraceae</taxon>
        <taxon>Salipiger</taxon>
    </lineage>
</organism>
<dbReference type="OrthoDB" id="9805733at2"/>
<evidence type="ECO:0000256" key="3">
    <source>
        <dbReference type="ARBA" id="ARBA00022898"/>
    </source>
</evidence>
<dbReference type="GO" id="GO:0016765">
    <property type="term" value="F:transferase activity, transferring alkyl or aryl (other than methyl) groups"/>
    <property type="evidence" value="ECO:0007669"/>
    <property type="project" value="UniProtKB-ARBA"/>
</dbReference>
<evidence type="ECO:0000256" key="5">
    <source>
        <dbReference type="ARBA" id="ARBA00078257"/>
    </source>
</evidence>
<keyword evidence="9" id="KW-1185">Reference proteome</keyword>
<keyword evidence="3" id="KW-0663">Pyridoxal phosphate</keyword>
<evidence type="ECO:0000256" key="6">
    <source>
        <dbReference type="ARBA" id="ARBA00079153"/>
    </source>
</evidence>
<dbReference type="RefSeq" id="WP_089955475.1">
    <property type="nucleotide sequence ID" value="NZ_FNAV01000002.1"/>
</dbReference>
<evidence type="ECO:0000256" key="4">
    <source>
        <dbReference type="ARBA" id="ARBA00072081"/>
    </source>
</evidence>
<sequence length="358" mass="38887">MGIRTTSGRGRRYDSVLDTVGDTPVIRINRIAPKNVSVYVKFEAFNPAGSVKDRLALNIIEAAERDGRLKPGQTVVEATSGNTGIGLAMVCAAKGYPLVITMADSFSVERRKLMRFYGAKVVLTPRALKGFGMYTKAKELAEANGWFLASQFETDDNADIHEATTAREILGDFEGERLDYVVTGYGTGGTVTGLGRVLRKERPETRIILTEPSNAAIVSSGYVNTRNADHQPTESHPKFEPHPIQGWTPDFIPWVLQEALDKGYHDALVLIEGAQGMQWSRRLAAEEGIFTGISGGSTFAVAMKLAEDAPDGSVFLVMLPDTGERYLSTPLFEGIPSEMSDEELEMSMSTPSAQAAEG</sequence>
<evidence type="ECO:0000256" key="1">
    <source>
        <dbReference type="ARBA" id="ARBA00001933"/>
    </source>
</evidence>
<accession>A0A1G7BM24</accession>
<evidence type="ECO:0000256" key="2">
    <source>
        <dbReference type="ARBA" id="ARBA00007103"/>
    </source>
</evidence>
<dbReference type="Gene3D" id="3.40.50.1100">
    <property type="match status" value="2"/>
</dbReference>
<dbReference type="Pfam" id="PF00291">
    <property type="entry name" value="PALP"/>
    <property type="match status" value="1"/>
</dbReference>
<evidence type="ECO:0000313" key="8">
    <source>
        <dbReference type="EMBL" id="SDE28003.1"/>
    </source>
</evidence>
<dbReference type="InterPro" id="IPR001926">
    <property type="entry name" value="TrpB-like_PALP"/>
</dbReference>
<dbReference type="PROSITE" id="PS00901">
    <property type="entry name" value="CYS_SYNTHASE"/>
    <property type="match status" value="1"/>
</dbReference>
<name>A0A1G7BM24_9RHOB</name>
<feature type="domain" description="Tryptophan synthase beta chain-like PALP" evidence="7">
    <location>
        <begin position="17"/>
        <end position="321"/>
    </location>
</feature>
<dbReference type="STRING" id="282683.SAMN04488105_102258"/>
<gene>
    <name evidence="8" type="ORF">SAMN04488105_102258</name>
</gene>
<reference evidence="9" key="1">
    <citation type="submission" date="2016-10" db="EMBL/GenBank/DDBJ databases">
        <authorList>
            <person name="Varghese N."/>
            <person name="Submissions S."/>
        </authorList>
    </citation>
    <scope>NUCLEOTIDE SEQUENCE [LARGE SCALE GENOMIC DNA]</scope>
    <source>
        <strain evidence="9">DSM 10146</strain>
    </source>
</reference>
<dbReference type="EMBL" id="FNAV01000002">
    <property type="protein sequence ID" value="SDE28003.1"/>
    <property type="molecule type" value="Genomic_DNA"/>
</dbReference>
<proteinExistence type="inferred from homology"/>
<comment type="cofactor">
    <cofactor evidence="1">
        <name>pyridoxal 5'-phosphate</name>
        <dbReference type="ChEBI" id="CHEBI:597326"/>
    </cofactor>
</comment>
<dbReference type="Proteomes" id="UP000198994">
    <property type="component" value="Unassembled WGS sequence"/>
</dbReference>
<evidence type="ECO:0000313" key="9">
    <source>
        <dbReference type="Proteomes" id="UP000198994"/>
    </source>
</evidence>
<protein>
    <recommendedName>
        <fullName evidence="4">Cysteine synthase B</fullName>
    </recommendedName>
    <alternativeName>
        <fullName evidence="5">O-acetylserine (thiol)-lyase B</fullName>
    </alternativeName>
    <alternativeName>
        <fullName evidence="6">O-acetylserine sulfhydrylase B</fullName>
    </alternativeName>
</protein>
<dbReference type="PANTHER" id="PTHR10314">
    <property type="entry name" value="CYSTATHIONINE BETA-SYNTHASE"/>
    <property type="match status" value="1"/>
</dbReference>
<dbReference type="GO" id="GO:0006535">
    <property type="term" value="P:cysteine biosynthetic process from serine"/>
    <property type="evidence" value="ECO:0007669"/>
    <property type="project" value="InterPro"/>
</dbReference>
<dbReference type="CDD" id="cd01561">
    <property type="entry name" value="CBS_like"/>
    <property type="match status" value="1"/>
</dbReference>
<dbReference type="FunFam" id="3.40.50.1100:FF:000003">
    <property type="entry name" value="Cystathionine beta-synthase"/>
    <property type="match status" value="1"/>
</dbReference>